<keyword evidence="7 8" id="KW-0472">Membrane</keyword>
<keyword evidence="5 8" id="KW-0812">Transmembrane</keyword>
<dbReference type="InterPro" id="IPR006507">
    <property type="entry name" value="UPF0283"/>
</dbReference>
<evidence type="ECO:0000256" key="2">
    <source>
        <dbReference type="ARBA" id="ARBA00008255"/>
    </source>
</evidence>
<dbReference type="AlphaFoldDB" id="A0A0N1KIQ3"/>
<dbReference type="Pfam" id="PF05128">
    <property type="entry name" value="DUF697"/>
    <property type="match status" value="1"/>
</dbReference>
<dbReference type="HAMAP" id="MF_01085">
    <property type="entry name" value="UPF0283"/>
    <property type="match status" value="1"/>
</dbReference>
<dbReference type="PANTHER" id="PTHR39342">
    <property type="entry name" value="UPF0283 MEMBRANE PROTEIN YCJF"/>
    <property type="match status" value="1"/>
</dbReference>
<comment type="subcellular location">
    <subcellularLocation>
        <location evidence="1">Cell inner membrane</location>
        <topology evidence="1">Multi-pass membrane protein</topology>
    </subcellularLocation>
    <subcellularLocation>
        <location evidence="8">Cell membrane</location>
        <topology evidence="8">Multi-pass membrane protein</topology>
    </subcellularLocation>
</comment>
<gene>
    <name evidence="9" type="ORF">M992_2128</name>
</gene>
<dbReference type="Proteomes" id="UP000053226">
    <property type="component" value="Unassembled WGS sequence"/>
</dbReference>
<comment type="caution">
    <text evidence="9">The sequence shown here is derived from an EMBL/GenBank/DDBJ whole genome shotgun (WGS) entry which is preliminary data.</text>
</comment>
<reference evidence="9 10" key="1">
    <citation type="submission" date="2015-07" db="EMBL/GenBank/DDBJ databases">
        <title>ATOL: Assembling a taxonomically balanced genome-scale reconstruction of the evolutionary history of the Enterobacteriaceae.</title>
        <authorList>
            <person name="Plunkett G.III."/>
            <person name="Neeno-Eckwall E.C."/>
            <person name="Glasner J.D."/>
            <person name="Perna N.T."/>
        </authorList>
    </citation>
    <scope>NUCLEOTIDE SEQUENCE [LARGE SCALE GENOMIC DNA]</scope>
    <source>
        <strain evidence="9 10">ATCC 35017</strain>
    </source>
</reference>
<keyword evidence="4" id="KW-0997">Cell inner membrane</keyword>
<protein>
    <recommendedName>
        <fullName evidence="8">UPF0283 membrane protein M992_2128</fullName>
    </recommendedName>
</protein>
<name>A0A0N1KIQ3_9GAMM</name>
<feature type="transmembrane region" description="Helical" evidence="8">
    <location>
        <begin position="73"/>
        <end position="90"/>
    </location>
</feature>
<evidence type="ECO:0000256" key="1">
    <source>
        <dbReference type="ARBA" id="ARBA00004429"/>
    </source>
</evidence>
<comment type="similarity">
    <text evidence="2 8">Belongs to the UPF0283 family.</text>
</comment>
<dbReference type="OrthoDB" id="958025at2"/>
<feature type="transmembrane region" description="Helical" evidence="8">
    <location>
        <begin position="102"/>
        <end position="123"/>
    </location>
</feature>
<dbReference type="InterPro" id="IPR021147">
    <property type="entry name" value="DUF697"/>
</dbReference>
<evidence type="ECO:0000256" key="7">
    <source>
        <dbReference type="ARBA" id="ARBA00023136"/>
    </source>
</evidence>
<evidence type="ECO:0000313" key="10">
    <source>
        <dbReference type="Proteomes" id="UP000053226"/>
    </source>
</evidence>
<evidence type="ECO:0000256" key="4">
    <source>
        <dbReference type="ARBA" id="ARBA00022519"/>
    </source>
</evidence>
<feature type="transmembrane region" description="Helical" evidence="8">
    <location>
        <begin position="217"/>
        <end position="236"/>
    </location>
</feature>
<dbReference type="RefSeq" id="WP_047255587.1">
    <property type="nucleotide sequence ID" value="NZ_CAWMUS010000019.1"/>
</dbReference>
<evidence type="ECO:0000256" key="6">
    <source>
        <dbReference type="ARBA" id="ARBA00022989"/>
    </source>
</evidence>
<keyword evidence="10" id="KW-1185">Reference proteome</keyword>
<dbReference type="PANTHER" id="PTHR39342:SF1">
    <property type="entry name" value="UPF0283 MEMBRANE PROTEIN YCJF"/>
    <property type="match status" value="1"/>
</dbReference>
<organism evidence="9 10">
    <name type="scientific">Moellerella wisconsensis ATCC 35017</name>
    <dbReference type="NCBI Taxonomy" id="1354267"/>
    <lineage>
        <taxon>Bacteria</taxon>
        <taxon>Pseudomonadati</taxon>
        <taxon>Pseudomonadota</taxon>
        <taxon>Gammaproteobacteria</taxon>
        <taxon>Enterobacterales</taxon>
        <taxon>Morganellaceae</taxon>
        <taxon>Moellerella</taxon>
    </lineage>
</organism>
<evidence type="ECO:0000256" key="8">
    <source>
        <dbReference type="HAMAP-Rule" id="MF_01085"/>
    </source>
</evidence>
<evidence type="ECO:0000256" key="3">
    <source>
        <dbReference type="ARBA" id="ARBA00022475"/>
    </source>
</evidence>
<dbReference type="GO" id="GO:0005886">
    <property type="term" value="C:plasma membrane"/>
    <property type="evidence" value="ECO:0007669"/>
    <property type="project" value="UniProtKB-SubCell"/>
</dbReference>
<evidence type="ECO:0000313" key="9">
    <source>
        <dbReference type="EMBL" id="KPD02416.1"/>
    </source>
</evidence>
<dbReference type="EMBL" id="LGAA01000019">
    <property type="protein sequence ID" value="KPD02416.1"/>
    <property type="molecule type" value="Genomic_DNA"/>
</dbReference>
<sequence>MSEPLKQRVDFSQQSAVDVDSPLTLKQAQAFDPQTLERFIPQNPELEQQEQEGEVEGLINAALKPKRSFWRRLVTAAIAIFGVSVLAQLGQWTYQSWVTQDWTALGVAAAGSMVVVAGVGSLVTEWRRLYRLRERAEERDTARELLHSHGMGQGTEFCEKLAKQSALPPQHPALQRWKAMLHDSHNDREVIELYSQLVQPVLDEQARKEISRSAAESALMIAVSPLAIVDMAFIAWRNIRLINRIAAIYGIELGYYSRIRLFRLVLLNIAFAGASELIREVGMDWLSQDLAARLSTRAAQGIGAGLLTARLGIKAMELCRPLPWIDNKPRLSDFRSQLIGQLKTAMPRKSTKKQTEV</sequence>
<evidence type="ECO:0000256" key="5">
    <source>
        <dbReference type="ARBA" id="ARBA00022692"/>
    </source>
</evidence>
<dbReference type="NCBIfam" id="TIGR01620">
    <property type="entry name" value="hyp_HI0043"/>
    <property type="match status" value="1"/>
</dbReference>
<proteinExistence type="inferred from homology"/>
<keyword evidence="6 8" id="KW-1133">Transmembrane helix</keyword>
<keyword evidence="3 8" id="KW-1003">Cell membrane</keyword>
<accession>A0A0N1KIQ3</accession>